<dbReference type="EMBL" id="JBAMMX010000003">
    <property type="protein sequence ID" value="KAK6944952.1"/>
    <property type="molecule type" value="Genomic_DNA"/>
</dbReference>
<dbReference type="InterPro" id="IPR000719">
    <property type="entry name" value="Prot_kinase_dom"/>
</dbReference>
<keyword evidence="5" id="KW-0547">Nucleotide-binding</keyword>
<evidence type="ECO:0000256" key="5">
    <source>
        <dbReference type="ARBA" id="ARBA00022741"/>
    </source>
</evidence>
<comment type="catalytic activity">
    <reaction evidence="8">
        <text>L-threonyl-[protein] + ATP = O-phospho-L-threonyl-[protein] + ADP + H(+)</text>
        <dbReference type="Rhea" id="RHEA:46608"/>
        <dbReference type="Rhea" id="RHEA-COMP:11060"/>
        <dbReference type="Rhea" id="RHEA-COMP:11605"/>
        <dbReference type="ChEBI" id="CHEBI:15378"/>
        <dbReference type="ChEBI" id="CHEBI:30013"/>
        <dbReference type="ChEBI" id="CHEBI:30616"/>
        <dbReference type="ChEBI" id="CHEBI:61977"/>
        <dbReference type="ChEBI" id="CHEBI:456216"/>
        <dbReference type="EC" id="2.7.11.22"/>
    </reaction>
</comment>
<evidence type="ECO:0000256" key="9">
    <source>
        <dbReference type="ARBA" id="ARBA00048367"/>
    </source>
</evidence>
<dbReference type="PANTHER" id="PTHR24056:SF171">
    <property type="entry name" value="CYCLIN-DEPENDENT KINASE 20"/>
    <property type="match status" value="1"/>
</dbReference>
<comment type="similarity">
    <text evidence="1">Belongs to the protein kinase superfamily. CMGC Ser/Thr protein kinase family. CDC2/CDKX subfamily.</text>
</comment>
<evidence type="ECO:0000256" key="1">
    <source>
        <dbReference type="ARBA" id="ARBA00006485"/>
    </source>
</evidence>
<proteinExistence type="inferred from homology"/>
<feature type="domain" description="Protein kinase" evidence="11">
    <location>
        <begin position="10"/>
        <end position="280"/>
    </location>
</feature>
<evidence type="ECO:0000256" key="2">
    <source>
        <dbReference type="ARBA" id="ARBA00012425"/>
    </source>
</evidence>
<reference evidence="12 13" key="1">
    <citation type="submission" date="2023-12" db="EMBL/GenBank/DDBJ databases">
        <title>A high-quality genome assembly for Dillenia turbinata (Dilleniales).</title>
        <authorList>
            <person name="Chanderbali A."/>
        </authorList>
    </citation>
    <scope>NUCLEOTIDE SEQUENCE [LARGE SCALE GENOMIC DNA]</scope>
    <source>
        <strain evidence="12">LSX21</strain>
        <tissue evidence="12">Leaf</tissue>
    </source>
</reference>
<dbReference type="PROSITE" id="PS50011">
    <property type="entry name" value="PROTEIN_KINASE_DOM"/>
    <property type="match status" value="1"/>
</dbReference>
<evidence type="ECO:0000256" key="6">
    <source>
        <dbReference type="ARBA" id="ARBA00022777"/>
    </source>
</evidence>
<evidence type="ECO:0000256" key="3">
    <source>
        <dbReference type="ARBA" id="ARBA00022527"/>
    </source>
</evidence>
<dbReference type="GO" id="GO:0004693">
    <property type="term" value="F:cyclin-dependent protein serine/threonine kinase activity"/>
    <property type="evidence" value="ECO:0007669"/>
    <property type="project" value="UniProtKB-EC"/>
</dbReference>
<keyword evidence="6 12" id="KW-0418">Kinase</keyword>
<dbReference type="GO" id="GO:0005634">
    <property type="term" value="C:nucleus"/>
    <property type="evidence" value="ECO:0007669"/>
    <property type="project" value="TreeGrafter"/>
</dbReference>
<accession>A0AAN8WFC2</accession>
<evidence type="ECO:0000313" key="13">
    <source>
        <dbReference type="Proteomes" id="UP001370490"/>
    </source>
</evidence>
<evidence type="ECO:0000256" key="8">
    <source>
        <dbReference type="ARBA" id="ARBA00047811"/>
    </source>
</evidence>
<evidence type="ECO:0000259" key="11">
    <source>
        <dbReference type="PROSITE" id="PS50011"/>
    </source>
</evidence>
<protein>
    <recommendedName>
        <fullName evidence="2">cyclin-dependent kinase</fullName>
        <ecNumber evidence="2">2.7.11.22</ecNumber>
    </recommendedName>
</protein>
<evidence type="ECO:0000256" key="4">
    <source>
        <dbReference type="ARBA" id="ARBA00022679"/>
    </source>
</evidence>
<dbReference type="InterPro" id="IPR050108">
    <property type="entry name" value="CDK"/>
</dbReference>
<comment type="catalytic activity">
    <reaction evidence="9">
        <text>L-seryl-[protein] + ATP = O-phospho-L-seryl-[protein] + ADP + H(+)</text>
        <dbReference type="Rhea" id="RHEA:17989"/>
        <dbReference type="Rhea" id="RHEA-COMP:9863"/>
        <dbReference type="Rhea" id="RHEA-COMP:11604"/>
        <dbReference type="ChEBI" id="CHEBI:15378"/>
        <dbReference type="ChEBI" id="CHEBI:29999"/>
        <dbReference type="ChEBI" id="CHEBI:30616"/>
        <dbReference type="ChEBI" id="CHEBI:83421"/>
        <dbReference type="ChEBI" id="CHEBI:456216"/>
        <dbReference type="EC" id="2.7.11.22"/>
    </reaction>
</comment>
<feature type="coiled-coil region" evidence="10">
    <location>
        <begin position="87"/>
        <end position="114"/>
    </location>
</feature>
<keyword evidence="3" id="KW-0723">Serine/threonine-protein kinase</keyword>
<organism evidence="12 13">
    <name type="scientific">Dillenia turbinata</name>
    <dbReference type="NCBI Taxonomy" id="194707"/>
    <lineage>
        <taxon>Eukaryota</taxon>
        <taxon>Viridiplantae</taxon>
        <taxon>Streptophyta</taxon>
        <taxon>Embryophyta</taxon>
        <taxon>Tracheophyta</taxon>
        <taxon>Spermatophyta</taxon>
        <taxon>Magnoliopsida</taxon>
        <taxon>eudicotyledons</taxon>
        <taxon>Gunneridae</taxon>
        <taxon>Pentapetalae</taxon>
        <taxon>Dilleniales</taxon>
        <taxon>Dilleniaceae</taxon>
        <taxon>Dillenia</taxon>
    </lineage>
</organism>
<keyword evidence="10" id="KW-0175">Coiled coil</keyword>
<sequence length="280" mass="32314">MEHPHPTRKYLRGTKSSSGAYSDVYKARRRSDGVSVALKEIHDHRSTYREIEALQALHNSPNVVVLHEYFWRADEDEDAELGLGYLKSDLATVIKEAKREKERGEREMSVGEIKRWMGVDACHRNSIVHRDLKTSTLLISEDDVLKLADFGQIFLSTAEPVTFQCPPFLLSLYSRILLGSGFDAIHETLDPIGQNPPDEEWRYQPPEDDPQNRLFWPRSNQEQDIMHQEEYLKQLDELKNKDSSCEIDEEFNLNDGDTSCLATCTDSDHEDDLLKEFLFP</sequence>
<keyword evidence="4" id="KW-0808">Transferase</keyword>
<dbReference type="SMART" id="SM00220">
    <property type="entry name" value="S_TKc"/>
    <property type="match status" value="1"/>
</dbReference>
<dbReference type="InterPro" id="IPR011009">
    <property type="entry name" value="Kinase-like_dom_sf"/>
</dbReference>
<dbReference type="Proteomes" id="UP001370490">
    <property type="component" value="Unassembled WGS sequence"/>
</dbReference>
<dbReference type="AlphaFoldDB" id="A0AAN8WFC2"/>
<evidence type="ECO:0000313" key="12">
    <source>
        <dbReference type="EMBL" id="KAK6944952.1"/>
    </source>
</evidence>
<gene>
    <name evidence="12" type="ORF">RJ641_026054</name>
</gene>
<dbReference type="Gene3D" id="1.10.510.10">
    <property type="entry name" value="Transferase(Phosphotransferase) domain 1"/>
    <property type="match status" value="1"/>
</dbReference>
<evidence type="ECO:0000256" key="10">
    <source>
        <dbReference type="SAM" id="Coils"/>
    </source>
</evidence>
<dbReference type="GO" id="GO:0005524">
    <property type="term" value="F:ATP binding"/>
    <property type="evidence" value="ECO:0007669"/>
    <property type="project" value="UniProtKB-KW"/>
</dbReference>
<dbReference type="SUPFAM" id="SSF56112">
    <property type="entry name" value="Protein kinase-like (PK-like)"/>
    <property type="match status" value="1"/>
</dbReference>
<dbReference type="PANTHER" id="PTHR24056">
    <property type="entry name" value="CELL DIVISION PROTEIN KINASE"/>
    <property type="match status" value="1"/>
</dbReference>
<dbReference type="Pfam" id="PF00069">
    <property type="entry name" value="Pkinase"/>
    <property type="match status" value="1"/>
</dbReference>
<name>A0AAN8WFC2_9MAGN</name>
<keyword evidence="7" id="KW-0067">ATP-binding</keyword>
<dbReference type="EC" id="2.7.11.22" evidence="2"/>
<keyword evidence="13" id="KW-1185">Reference proteome</keyword>
<comment type="caution">
    <text evidence="12">The sequence shown here is derived from an EMBL/GenBank/DDBJ whole genome shotgun (WGS) entry which is preliminary data.</text>
</comment>
<dbReference type="FunFam" id="3.30.200.20:FF:000664">
    <property type="entry name" value="Cyclin-dependent kinase F-1"/>
    <property type="match status" value="1"/>
</dbReference>
<evidence type="ECO:0000256" key="7">
    <source>
        <dbReference type="ARBA" id="ARBA00022840"/>
    </source>
</evidence>